<keyword evidence="3" id="KW-1185">Reference proteome</keyword>
<feature type="domain" description="FCP1 homology" evidence="1">
    <location>
        <begin position="2"/>
        <end position="218"/>
    </location>
</feature>
<dbReference type="InterPro" id="IPR023214">
    <property type="entry name" value="HAD_sf"/>
</dbReference>
<dbReference type="Gene3D" id="1.10.150.240">
    <property type="entry name" value="Putative phosphatase, domain 2"/>
    <property type="match status" value="1"/>
</dbReference>
<dbReference type="PROSITE" id="PS50969">
    <property type="entry name" value="FCP1"/>
    <property type="match status" value="1"/>
</dbReference>
<dbReference type="InterPro" id="IPR006439">
    <property type="entry name" value="HAD-SF_hydro_IA"/>
</dbReference>
<dbReference type="PRINTS" id="PR00413">
    <property type="entry name" value="HADHALOGNASE"/>
</dbReference>
<dbReference type="CDD" id="cd07505">
    <property type="entry name" value="HAD_BPGM-like"/>
    <property type="match status" value="1"/>
</dbReference>
<name>A0ABQ0AXB2_9FIRM</name>
<dbReference type="InterPro" id="IPR036412">
    <property type="entry name" value="HAD-like_sf"/>
</dbReference>
<dbReference type="Gene3D" id="3.40.50.1000">
    <property type="entry name" value="HAD superfamily/HAD-like"/>
    <property type="match status" value="1"/>
</dbReference>
<sequence length="221" mass="24372">MILDDKKAVIFDLDGTLVDSMWMWGDIDIEYLNRFGLSCPEDLQKAIEGMSFTETAVYFKGRFALADSVEEIKAAWVAMSLEKYKNEVSIKPGAREFLEAIASRGLPAGIATSNGREMVEAVLKSLDMEKYFHTVVTACEVAFGKPAPDIYLEAAKRLGAEPSKCLVFEDVPAGILAGKSAGMTVIAVEDEYSRTMRAEKEALADGFICDFRELLKEQDAI</sequence>
<dbReference type="Proteomes" id="UP001600894">
    <property type="component" value="Unassembled WGS sequence"/>
</dbReference>
<dbReference type="SFLD" id="SFLDG01135">
    <property type="entry name" value="C1.5.6:_HAD__Beta-PGM__Phospha"/>
    <property type="match status" value="1"/>
</dbReference>
<evidence type="ECO:0000259" key="1">
    <source>
        <dbReference type="PROSITE" id="PS50969"/>
    </source>
</evidence>
<dbReference type="SFLD" id="SFLDG01129">
    <property type="entry name" value="C1.5:_HAD__Beta-PGM__Phosphata"/>
    <property type="match status" value="1"/>
</dbReference>
<dbReference type="SFLD" id="SFLDS00003">
    <property type="entry name" value="Haloacid_Dehalogenase"/>
    <property type="match status" value="1"/>
</dbReference>
<dbReference type="InterPro" id="IPR023198">
    <property type="entry name" value="PGP-like_dom2"/>
</dbReference>
<comment type="caution">
    <text evidence="2">The sequence shown here is derived from an EMBL/GenBank/DDBJ whole genome shotgun (WGS) entry which is preliminary data.</text>
</comment>
<organism evidence="2 3">
    <name type="scientific">Enterocloster alcoholdehydrogenati</name>
    <dbReference type="NCBI Taxonomy" id="2547410"/>
    <lineage>
        <taxon>Bacteria</taxon>
        <taxon>Bacillati</taxon>
        <taxon>Bacillota</taxon>
        <taxon>Clostridia</taxon>
        <taxon>Lachnospirales</taxon>
        <taxon>Lachnospiraceae</taxon>
        <taxon>Enterocloster</taxon>
    </lineage>
</organism>
<dbReference type="Pfam" id="PF00702">
    <property type="entry name" value="Hydrolase"/>
    <property type="match status" value="1"/>
</dbReference>
<dbReference type="InterPro" id="IPR004274">
    <property type="entry name" value="FCP1_dom"/>
</dbReference>
<accession>A0ABQ0AXB2</accession>
<proteinExistence type="predicted"/>
<dbReference type="NCBIfam" id="TIGR01509">
    <property type="entry name" value="HAD-SF-IA-v3"/>
    <property type="match status" value="1"/>
</dbReference>
<reference evidence="2 3" key="1">
    <citation type="submission" date="2024-04" db="EMBL/GenBank/DDBJ databases">
        <title>Defined microbial consortia suppress multidrug-resistant proinflammatory Enterobacteriaceae via ecological control.</title>
        <authorList>
            <person name="Furuichi M."/>
            <person name="Kawaguchi T."/>
            <person name="Pust M."/>
            <person name="Yasuma K."/>
            <person name="Plichta D."/>
            <person name="Hasegawa N."/>
            <person name="Ohya T."/>
            <person name="Bhattarai S."/>
            <person name="Sasajima S."/>
            <person name="Aoto Y."/>
            <person name="Tuganbaev T."/>
            <person name="Yaginuma M."/>
            <person name="Ueda M."/>
            <person name="Okahashi N."/>
            <person name="Amafuji K."/>
            <person name="Kiridooshi Y."/>
            <person name="Sugita K."/>
            <person name="Strazar M."/>
            <person name="Skelly A."/>
            <person name="Suda W."/>
            <person name="Hattori M."/>
            <person name="Nakamoto N."/>
            <person name="Caballero S."/>
            <person name="Norman J."/>
            <person name="Olle B."/>
            <person name="Tanoue T."/>
            <person name="Arita M."/>
            <person name="Bucci V."/>
            <person name="Atarashi K."/>
            <person name="Xavier R."/>
            <person name="Honda K."/>
        </authorList>
    </citation>
    <scope>NUCLEOTIDE SEQUENCE [LARGE SCALE GENOMIC DNA]</scope>
    <source>
        <strain evidence="3">f13</strain>
    </source>
</reference>
<dbReference type="PANTHER" id="PTHR18901:SF38">
    <property type="entry name" value="PSEUDOURIDINE-5'-PHOSPHATASE"/>
    <property type="match status" value="1"/>
</dbReference>
<protein>
    <submittedName>
        <fullName evidence="2">HAD family phosphatase</fullName>
    </submittedName>
</protein>
<dbReference type="NCBIfam" id="TIGR01549">
    <property type="entry name" value="HAD-SF-IA-v1"/>
    <property type="match status" value="1"/>
</dbReference>
<evidence type="ECO:0000313" key="3">
    <source>
        <dbReference type="Proteomes" id="UP001600894"/>
    </source>
</evidence>
<dbReference type="PANTHER" id="PTHR18901">
    <property type="entry name" value="2-DEOXYGLUCOSE-6-PHOSPHATE PHOSPHATASE 2"/>
    <property type="match status" value="1"/>
</dbReference>
<dbReference type="EMBL" id="BAABXL010000001">
    <property type="protein sequence ID" value="GAA6268637.1"/>
    <property type="molecule type" value="Genomic_DNA"/>
</dbReference>
<dbReference type="SUPFAM" id="SSF56784">
    <property type="entry name" value="HAD-like"/>
    <property type="match status" value="1"/>
</dbReference>
<evidence type="ECO:0000313" key="2">
    <source>
        <dbReference type="EMBL" id="GAA6268637.1"/>
    </source>
</evidence>
<gene>
    <name evidence="2" type="ORF">F130042H8_16970</name>
</gene>
<dbReference type="RefSeq" id="WP_390469654.1">
    <property type="nucleotide sequence ID" value="NZ_BAABXL010000001.1"/>
</dbReference>